<keyword evidence="2" id="KW-1133">Transmembrane helix</keyword>
<feature type="transmembrane region" description="Helical" evidence="2">
    <location>
        <begin position="432"/>
        <end position="452"/>
    </location>
</feature>
<dbReference type="Proteomes" id="UP000287166">
    <property type="component" value="Unassembled WGS sequence"/>
</dbReference>
<evidence type="ECO:0008006" key="5">
    <source>
        <dbReference type="Google" id="ProtNLM"/>
    </source>
</evidence>
<feature type="transmembrane region" description="Helical" evidence="2">
    <location>
        <begin position="472"/>
        <end position="495"/>
    </location>
</feature>
<gene>
    <name evidence="3" type="ORF">SCP_0307460</name>
</gene>
<sequence>MAAQLYEKPATLLHPSDPSMKVSMEHEIADVGVPVVQRTKNTPLLDPTPARSLTLPLFPSPARSGSDPLTQPTPDSVQSSQHSTRSQTFPPLISAGLSTELGSQIILTPFTTDSSKPFFENDSVYAEDMPKVAPNSADVSSVPSNEMRSRFHAGMFIPNRGEDSSLEPYKRPARYKAAWSLLDGIWRGTCNFVVQHWILTIVVSILAIVGIGVGVGWAARLQTFNAEDGESVPPDNAIILSANLVDVDPTSQTMTLDWFVNYTCDFSHCQDVNIFFDQNSMQSNSNSGSVASNSKPSPLFLLNGTNFVNLWNSVDFRPSSLVFRTDLSISSYGTGRTEQSYPFDKYLAQISIFAEALPGNETVNVTVYQTQGIAVGFNAQLLDSGKIDEFGTLYKFIEVTRGQVVRIYTIFIVMAIWLVTLTFIGACATSVFYGKGMSAAVLVLPVATLFAFTQLRGTLPGAPAGFGADIDFVGILPCLALLTFCSVFMTAVFLFRNPEVDSARWQSARSV</sequence>
<comment type="caution">
    <text evidence="3">The sequence shown here is derived from an EMBL/GenBank/DDBJ whole genome shotgun (WGS) entry which is preliminary data.</text>
</comment>
<feature type="transmembrane region" description="Helical" evidence="2">
    <location>
        <begin position="405"/>
        <end position="426"/>
    </location>
</feature>
<dbReference type="Pfam" id="PF14494">
    <property type="entry name" value="DUF4436"/>
    <property type="match status" value="1"/>
</dbReference>
<accession>A0A401GFZ2</accession>
<dbReference type="GeneID" id="38777940"/>
<evidence type="ECO:0000256" key="2">
    <source>
        <dbReference type="SAM" id="Phobius"/>
    </source>
</evidence>
<dbReference type="InParanoid" id="A0A401GFZ2"/>
<dbReference type="RefSeq" id="XP_027611936.1">
    <property type="nucleotide sequence ID" value="XM_027756135.1"/>
</dbReference>
<dbReference type="InterPro" id="IPR027948">
    <property type="entry name" value="DUF4436"/>
</dbReference>
<dbReference type="AlphaFoldDB" id="A0A401GFZ2"/>
<dbReference type="EMBL" id="BFAD01000003">
    <property type="protein sequence ID" value="GBE81023.1"/>
    <property type="molecule type" value="Genomic_DNA"/>
</dbReference>
<organism evidence="3 4">
    <name type="scientific">Sparassis crispa</name>
    <dbReference type="NCBI Taxonomy" id="139825"/>
    <lineage>
        <taxon>Eukaryota</taxon>
        <taxon>Fungi</taxon>
        <taxon>Dikarya</taxon>
        <taxon>Basidiomycota</taxon>
        <taxon>Agaricomycotina</taxon>
        <taxon>Agaricomycetes</taxon>
        <taxon>Polyporales</taxon>
        <taxon>Sparassidaceae</taxon>
        <taxon>Sparassis</taxon>
    </lineage>
</organism>
<keyword evidence="2" id="KW-0472">Membrane</keyword>
<protein>
    <recommendedName>
        <fullName evidence="5">Transmembrane protein</fullName>
    </recommendedName>
</protein>
<keyword evidence="2" id="KW-0812">Transmembrane</keyword>
<keyword evidence="4" id="KW-1185">Reference proteome</keyword>
<feature type="region of interest" description="Disordered" evidence="1">
    <location>
        <begin position="40"/>
        <end position="89"/>
    </location>
</feature>
<name>A0A401GFZ2_9APHY</name>
<reference evidence="3 4" key="1">
    <citation type="journal article" date="2018" name="Sci. Rep.">
        <title>Genome sequence of the cauliflower mushroom Sparassis crispa (Hanabiratake) and its association with beneficial usage.</title>
        <authorList>
            <person name="Kiyama R."/>
            <person name="Furutani Y."/>
            <person name="Kawaguchi K."/>
            <person name="Nakanishi T."/>
        </authorList>
    </citation>
    <scope>NUCLEOTIDE SEQUENCE [LARGE SCALE GENOMIC DNA]</scope>
</reference>
<evidence type="ECO:0000313" key="3">
    <source>
        <dbReference type="EMBL" id="GBE81023.1"/>
    </source>
</evidence>
<dbReference type="OrthoDB" id="2923771at2759"/>
<evidence type="ECO:0000313" key="4">
    <source>
        <dbReference type="Proteomes" id="UP000287166"/>
    </source>
</evidence>
<proteinExistence type="predicted"/>
<evidence type="ECO:0000256" key="1">
    <source>
        <dbReference type="SAM" id="MobiDB-lite"/>
    </source>
</evidence>
<feature type="transmembrane region" description="Helical" evidence="2">
    <location>
        <begin position="197"/>
        <end position="219"/>
    </location>
</feature>
<dbReference type="STRING" id="139825.A0A401GFZ2"/>
<feature type="compositionally biased region" description="Polar residues" evidence="1">
    <location>
        <begin position="67"/>
        <end position="89"/>
    </location>
</feature>